<reference evidence="3" key="1">
    <citation type="journal article" date="2019" name="Int. J. Syst. Evol. Microbiol.">
        <title>The Global Catalogue of Microorganisms (GCM) 10K type strain sequencing project: providing services to taxonomists for standard genome sequencing and annotation.</title>
        <authorList>
            <consortium name="The Broad Institute Genomics Platform"/>
            <consortium name="The Broad Institute Genome Sequencing Center for Infectious Disease"/>
            <person name="Wu L."/>
            <person name="Ma J."/>
        </authorList>
    </citation>
    <scope>NUCLEOTIDE SEQUENCE [LARGE SCALE GENOMIC DNA]</scope>
    <source>
        <strain evidence="3">CG52</strain>
    </source>
</reference>
<evidence type="ECO:0000313" key="3">
    <source>
        <dbReference type="Proteomes" id="UP001597322"/>
    </source>
</evidence>
<proteinExistence type="inferred from homology"/>
<dbReference type="CDD" id="cd00293">
    <property type="entry name" value="USP-like"/>
    <property type="match status" value="1"/>
</dbReference>
<name>A0ABW4LYQ0_9HYPH</name>
<dbReference type="PANTHER" id="PTHR46268">
    <property type="entry name" value="STRESS RESPONSE PROTEIN NHAX"/>
    <property type="match status" value="1"/>
</dbReference>
<sequence length="280" mass="30403">MGYRTILAVLDTERNVGPVADLAIGLAQQFSSHIIGIRAETLATVPLIAPMEIPDPAAIEALQKVAQEETRAIETAFRQKLDASGIAYEWRAFVSPAGTSAESVLETARTCDLIVARQNDAKHEADNSADIETFILESGRPVLLLPFALSRIAPVRRALIAWNGSREAARAAFDALPFLKHAESVEIFSVDPPDMPRQNPEFAGADLAAALSRHGVKVSLHTESNCPTPIAEAIENRLSNESVDLLVMGGYGHSRWWEMLFGGVTRSLLESMTAMTLMSR</sequence>
<dbReference type="SUPFAM" id="SSF52402">
    <property type="entry name" value="Adenine nucleotide alpha hydrolases-like"/>
    <property type="match status" value="2"/>
</dbReference>
<evidence type="ECO:0000256" key="1">
    <source>
        <dbReference type="ARBA" id="ARBA00008791"/>
    </source>
</evidence>
<dbReference type="Gene3D" id="3.40.50.12370">
    <property type="match status" value="1"/>
</dbReference>
<dbReference type="PANTHER" id="PTHR46268:SF15">
    <property type="entry name" value="UNIVERSAL STRESS PROTEIN HP_0031"/>
    <property type="match status" value="1"/>
</dbReference>
<protein>
    <submittedName>
        <fullName evidence="2">Universal stress protein</fullName>
    </submittedName>
</protein>
<comment type="caution">
    <text evidence="2">The sequence shown here is derived from an EMBL/GenBank/DDBJ whole genome shotgun (WGS) entry which is preliminary data.</text>
</comment>
<organism evidence="2 3">
    <name type="scientific">Rhizobium helianthi</name>
    <dbReference type="NCBI Taxonomy" id="1132695"/>
    <lineage>
        <taxon>Bacteria</taxon>
        <taxon>Pseudomonadati</taxon>
        <taxon>Pseudomonadota</taxon>
        <taxon>Alphaproteobacteria</taxon>
        <taxon>Hyphomicrobiales</taxon>
        <taxon>Rhizobiaceae</taxon>
        <taxon>Rhizobium/Agrobacterium group</taxon>
        <taxon>Rhizobium</taxon>
    </lineage>
</organism>
<evidence type="ECO:0000313" key="2">
    <source>
        <dbReference type="EMBL" id="MFD1744024.1"/>
    </source>
</evidence>
<dbReference type="RefSeq" id="WP_377395237.1">
    <property type="nucleotide sequence ID" value="NZ_JBHUEQ010000003.1"/>
</dbReference>
<dbReference type="PRINTS" id="PR01438">
    <property type="entry name" value="UNVRSLSTRESS"/>
</dbReference>
<gene>
    <name evidence="2" type="ORF">ACFSE1_00980</name>
</gene>
<dbReference type="EMBL" id="JBHUEQ010000003">
    <property type="protein sequence ID" value="MFD1744024.1"/>
    <property type="molecule type" value="Genomic_DNA"/>
</dbReference>
<accession>A0ABW4LYQ0</accession>
<dbReference type="InterPro" id="IPR006015">
    <property type="entry name" value="Universal_stress_UspA"/>
</dbReference>
<keyword evidence="3" id="KW-1185">Reference proteome</keyword>
<dbReference type="Proteomes" id="UP001597322">
    <property type="component" value="Unassembled WGS sequence"/>
</dbReference>
<comment type="similarity">
    <text evidence="1">Belongs to the universal stress protein A family.</text>
</comment>